<reference evidence="1" key="2">
    <citation type="submission" date="2020-09" db="EMBL/GenBank/DDBJ databases">
        <authorList>
            <person name="Sun Q."/>
            <person name="Sedlacek I."/>
        </authorList>
    </citation>
    <scope>NUCLEOTIDE SEQUENCE</scope>
    <source>
        <strain evidence="1">CCM 7905</strain>
    </source>
</reference>
<protein>
    <recommendedName>
        <fullName evidence="3">Acyltransferase</fullName>
    </recommendedName>
</protein>
<dbReference type="CDD" id="cd04647">
    <property type="entry name" value="LbH_MAT_like"/>
    <property type="match status" value="1"/>
</dbReference>
<dbReference type="SUPFAM" id="SSF51161">
    <property type="entry name" value="Trimeric LpxA-like enzymes"/>
    <property type="match status" value="1"/>
</dbReference>
<comment type="caution">
    <text evidence="1">The sequence shown here is derived from an EMBL/GenBank/DDBJ whole genome shotgun (WGS) entry which is preliminary data.</text>
</comment>
<dbReference type="Pfam" id="PF14602">
    <property type="entry name" value="Hexapep_2"/>
    <property type="match status" value="1"/>
</dbReference>
<dbReference type="EMBL" id="BMCU01000009">
    <property type="protein sequence ID" value="GGG29076.1"/>
    <property type="molecule type" value="Genomic_DNA"/>
</dbReference>
<dbReference type="RefSeq" id="WP_188547948.1">
    <property type="nucleotide sequence ID" value="NZ_BMCU01000009.1"/>
</dbReference>
<dbReference type="Proteomes" id="UP000654257">
    <property type="component" value="Unassembled WGS sequence"/>
</dbReference>
<dbReference type="InterPro" id="IPR051159">
    <property type="entry name" value="Hexapeptide_acetyltransf"/>
</dbReference>
<gene>
    <name evidence="1" type="ORF">GCM10007304_48690</name>
</gene>
<dbReference type="InterPro" id="IPR001451">
    <property type="entry name" value="Hexapep"/>
</dbReference>
<keyword evidence="2" id="KW-1185">Reference proteome</keyword>
<evidence type="ECO:0000313" key="2">
    <source>
        <dbReference type="Proteomes" id="UP000654257"/>
    </source>
</evidence>
<dbReference type="PANTHER" id="PTHR23416">
    <property type="entry name" value="SIALIC ACID SYNTHASE-RELATED"/>
    <property type="match status" value="1"/>
</dbReference>
<organism evidence="1 2">
    <name type="scientific">Rhodococcoides trifolii</name>
    <dbReference type="NCBI Taxonomy" id="908250"/>
    <lineage>
        <taxon>Bacteria</taxon>
        <taxon>Bacillati</taxon>
        <taxon>Actinomycetota</taxon>
        <taxon>Actinomycetes</taxon>
        <taxon>Mycobacteriales</taxon>
        <taxon>Nocardiaceae</taxon>
        <taxon>Rhodococcoides</taxon>
    </lineage>
</organism>
<dbReference type="InterPro" id="IPR011004">
    <property type="entry name" value="Trimer_LpxA-like_sf"/>
</dbReference>
<dbReference type="AlphaFoldDB" id="A0A917G8Z1"/>
<proteinExistence type="predicted"/>
<evidence type="ECO:0000313" key="1">
    <source>
        <dbReference type="EMBL" id="GGG29076.1"/>
    </source>
</evidence>
<dbReference type="Gene3D" id="2.160.10.10">
    <property type="entry name" value="Hexapeptide repeat proteins"/>
    <property type="match status" value="2"/>
</dbReference>
<reference evidence="1" key="1">
    <citation type="journal article" date="2014" name="Int. J. Syst. Evol. Microbiol.">
        <title>Complete genome sequence of Corynebacterium casei LMG S-19264T (=DSM 44701T), isolated from a smear-ripened cheese.</title>
        <authorList>
            <consortium name="US DOE Joint Genome Institute (JGI-PGF)"/>
            <person name="Walter F."/>
            <person name="Albersmeier A."/>
            <person name="Kalinowski J."/>
            <person name="Ruckert C."/>
        </authorList>
    </citation>
    <scope>NUCLEOTIDE SEQUENCE</scope>
    <source>
        <strain evidence="1">CCM 7905</strain>
    </source>
</reference>
<evidence type="ECO:0008006" key="3">
    <source>
        <dbReference type="Google" id="ProtNLM"/>
    </source>
</evidence>
<sequence>MIESTIRRTVLRVARKYKGESYAIDDAMPPAALLDMVGSRVVMKLRGIARFHRIGGAPFVGRGARIKSRGLIGLGAGVTFAERSFVDATSRDGVVLGSNTSLGKYTRIECTGNAATLGKGFVAGDNVGLGSDCFYGAAGGITVGTDTIVGNYVSMHSENHVSERIDVPIRTQGVTHVGISIGADCWIGAKATVLDGVVVEDHVIVAAGSVLTAGRYEAGSVYAGVPARLIKKREQ</sequence>
<accession>A0A917G8Z1</accession>
<name>A0A917G8Z1_9NOCA</name>